<dbReference type="Proteomes" id="UP000823388">
    <property type="component" value="Chromosome 9K"/>
</dbReference>
<name>A0A8T0NVY0_PANVG</name>
<protein>
    <submittedName>
        <fullName evidence="2">Uncharacterized protein</fullName>
    </submittedName>
</protein>
<reference evidence="2" key="1">
    <citation type="submission" date="2020-05" db="EMBL/GenBank/DDBJ databases">
        <title>WGS assembly of Panicum virgatum.</title>
        <authorList>
            <person name="Lovell J.T."/>
            <person name="Jenkins J."/>
            <person name="Shu S."/>
            <person name="Juenger T.E."/>
            <person name="Schmutz J."/>
        </authorList>
    </citation>
    <scope>NUCLEOTIDE SEQUENCE</scope>
    <source>
        <strain evidence="2">AP13</strain>
    </source>
</reference>
<accession>A0A8T0NVY0</accession>
<keyword evidence="1" id="KW-0732">Signal</keyword>
<evidence type="ECO:0000256" key="1">
    <source>
        <dbReference type="SAM" id="SignalP"/>
    </source>
</evidence>
<evidence type="ECO:0000313" key="2">
    <source>
        <dbReference type="EMBL" id="KAG2552499.1"/>
    </source>
</evidence>
<feature type="signal peptide" evidence="1">
    <location>
        <begin position="1"/>
        <end position="23"/>
    </location>
</feature>
<feature type="chain" id="PRO_5035859572" evidence="1">
    <location>
        <begin position="24"/>
        <end position="50"/>
    </location>
</feature>
<dbReference type="EMBL" id="CM029053">
    <property type="protein sequence ID" value="KAG2552499.1"/>
    <property type="molecule type" value="Genomic_DNA"/>
</dbReference>
<comment type="caution">
    <text evidence="2">The sequence shown here is derived from an EMBL/GenBank/DDBJ whole genome shotgun (WGS) entry which is preliminary data.</text>
</comment>
<organism evidence="2 3">
    <name type="scientific">Panicum virgatum</name>
    <name type="common">Blackwell switchgrass</name>
    <dbReference type="NCBI Taxonomy" id="38727"/>
    <lineage>
        <taxon>Eukaryota</taxon>
        <taxon>Viridiplantae</taxon>
        <taxon>Streptophyta</taxon>
        <taxon>Embryophyta</taxon>
        <taxon>Tracheophyta</taxon>
        <taxon>Spermatophyta</taxon>
        <taxon>Magnoliopsida</taxon>
        <taxon>Liliopsida</taxon>
        <taxon>Poales</taxon>
        <taxon>Poaceae</taxon>
        <taxon>PACMAD clade</taxon>
        <taxon>Panicoideae</taxon>
        <taxon>Panicodae</taxon>
        <taxon>Paniceae</taxon>
        <taxon>Panicinae</taxon>
        <taxon>Panicum</taxon>
        <taxon>Panicum sect. Hiantes</taxon>
    </lineage>
</organism>
<proteinExistence type="predicted"/>
<keyword evidence="3" id="KW-1185">Reference proteome</keyword>
<sequence length="50" mass="5622">MISLSLFLDLNVFLLHILVACIANKMQLSLLHNSFFFGQIVSCQIRAPNS</sequence>
<evidence type="ECO:0000313" key="3">
    <source>
        <dbReference type="Proteomes" id="UP000823388"/>
    </source>
</evidence>
<dbReference type="AlphaFoldDB" id="A0A8T0NVY0"/>
<gene>
    <name evidence="2" type="ORF">PVAP13_9KG583826</name>
</gene>